<dbReference type="GO" id="GO:0005737">
    <property type="term" value="C:cytoplasm"/>
    <property type="evidence" value="ECO:0007669"/>
    <property type="project" value="UniProtKB-SubCell"/>
</dbReference>
<dbReference type="EC" id="2.4.99.17" evidence="10 13"/>
<evidence type="ECO:0000256" key="4">
    <source>
        <dbReference type="ARBA" id="ARBA00022490"/>
    </source>
</evidence>
<evidence type="ECO:0000256" key="9">
    <source>
        <dbReference type="ARBA" id="ARBA00061210"/>
    </source>
</evidence>
<dbReference type="NCBIfam" id="TIGR00113">
    <property type="entry name" value="queA"/>
    <property type="match status" value="1"/>
</dbReference>
<gene>
    <name evidence="13 14" type="primary">queA</name>
    <name evidence="14" type="ORF">H2021_02605</name>
</gene>
<accession>A0A838YX71</accession>
<comment type="pathway">
    <text evidence="2 13">tRNA modification; tRNA-queuosine biosynthesis.</text>
</comment>
<keyword evidence="5 13" id="KW-0808">Transferase</keyword>
<dbReference type="InterPro" id="IPR042119">
    <property type="entry name" value="QueA_dom2"/>
</dbReference>
<comment type="subunit">
    <text evidence="3 13">Monomer.</text>
</comment>
<evidence type="ECO:0000256" key="11">
    <source>
        <dbReference type="ARBA" id="ARBA00069325"/>
    </source>
</evidence>
<dbReference type="FunFam" id="3.40.1780.10:FF:000001">
    <property type="entry name" value="S-adenosylmethionine:tRNA ribosyltransferase-isomerase"/>
    <property type="match status" value="1"/>
</dbReference>
<dbReference type="InterPro" id="IPR036100">
    <property type="entry name" value="QueA_sf"/>
</dbReference>
<evidence type="ECO:0000313" key="14">
    <source>
        <dbReference type="EMBL" id="MBA4724088.1"/>
    </source>
</evidence>
<evidence type="ECO:0000256" key="1">
    <source>
        <dbReference type="ARBA" id="ARBA00004496"/>
    </source>
</evidence>
<dbReference type="NCBIfam" id="NF001140">
    <property type="entry name" value="PRK00147.1"/>
    <property type="match status" value="1"/>
</dbReference>
<evidence type="ECO:0000256" key="12">
    <source>
        <dbReference type="ARBA" id="ARBA00076160"/>
    </source>
</evidence>
<dbReference type="HAMAP" id="MF_00113">
    <property type="entry name" value="QueA"/>
    <property type="match status" value="1"/>
</dbReference>
<comment type="caution">
    <text evidence="14">The sequence shown here is derived from an EMBL/GenBank/DDBJ whole genome shotgun (WGS) entry which is preliminary data.</text>
</comment>
<comment type="catalytic activity">
    <reaction evidence="8 13">
        <text>7-aminomethyl-7-carbaguanosine(34) in tRNA + S-adenosyl-L-methionine = epoxyqueuosine(34) in tRNA + adenine + L-methionine + 2 H(+)</text>
        <dbReference type="Rhea" id="RHEA:32155"/>
        <dbReference type="Rhea" id="RHEA-COMP:10342"/>
        <dbReference type="Rhea" id="RHEA-COMP:18582"/>
        <dbReference type="ChEBI" id="CHEBI:15378"/>
        <dbReference type="ChEBI" id="CHEBI:16708"/>
        <dbReference type="ChEBI" id="CHEBI:57844"/>
        <dbReference type="ChEBI" id="CHEBI:59789"/>
        <dbReference type="ChEBI" id="CHEBI:82833"/>
        <dbReference type="ChEBI" id="CHEBI:194443"/>
        <dbReference type="EC" id="2.4.99.17"/>
    </reaction>
</comment>
<evidence type="ECO:0000256" key="10">
    <source>
        <dbReference type="ARBA" id="ARBA00066503"/>
    </source>
</evidence>
<keyword evidence="14" id="KW-0328">Glycosyltransferase</keyword>
<dbReference type="UniPathway" id="UPA00392"/>
<name>A0A838YX71_9GAMM</name>
<dbReference type="PANTHER" id="PTHR30307:SF0">
    <property type="entry name" value="S-ADENOSYLMETHIONINE:TRNA RIBOSYLTRANSFERASE-ISOMERASE"/>
    <property type="match status" value="1"/>
</dbReference>
<dbReference type="AlphaFoldDB" id="A0A838YX71"/>
<dbReference type="Pfam" id="PF02547">
    <property type="entry name" value="Queuosine_synth"/>
    <property type="match status" value="1"/>
</dbReference>
<comment type="similarity">
    <text evidence="9 13">Belongs to the QueA family.</text>
</comment>
<dbReference type="Proteomes" id="UP000585327">
    <property type="component" value="Unassembled WGS sequence"/>
</dbReference>
<evidence type="ECO:0000256" key="7">
    <source>
        <dbReference type="ARBA" id="ARBA00022785"/>
    </source>
</evidence>
<dbReference type="Gene3D" id="2.40.10.240">
    <property type="entry name" value="QueA-like"/>
    <property type="match status" value="1"/>
</dbReference>
<comment type="function">
    <text evidence="13">Transfers and isomerizes the ribose moiety from AdoMet to the 7-aminomethyl group of 7-deazaguanine (preQ1-tRNA) to give epoxyqueuosine (oQ-tRNA).</text>
</comment>
<dbReference type="SUPFAM" id="SSF111337">
    <property type="entry name" value="QueA-like"/>
    <property type="match status" value="1"/>
</dbReference>
<dbReference type="InterPro" id="IPR042118">
    <property type="entry name" value="QueA_dom1"/>
</dbReference>
<keyword evidence="6 13" id="KW-0949">S-adenosyl-L-methionine</keyword>
<comment type="subcellular location">
    <subcellularLocation>
        <location evidence="1 13">Cytoplasm</location>
    </subcellularLocation>
</comment>
<protein>
    <recommendedName>
        <fullName evidence="11 13">S-adenosylmethionine:tRNA ribosyltransferase-isomerase</fullName>
        <ecNumber evidence="10 13">2.4.99.17</ecNumber>
    </recommendedName>
    <alternativeName>
        <fullName evidence="12 13">Queuosine biosynthesis protein QueA</fullName>
    </alternativeName>
</protein>
<keyword evidence="14" id="KW-0413">Isomerase</keyword>
<organism evidence="14 15">
    <name type="scientific">SAR86 cluster bacterium</name>
    <dbReference type="NCBI Taxonomy" id="2030880"/>
    <lineage>
        <taxon>Bacteria</taxon>
        <taxon>Pseudomonadati</taxon>
        <taxon>Pseudomonadota</taxon>
        <taxon>Gammaproteobacteria</taxon>
        <taxon>SAR86 cluster</taxon>
    </lineage>
</organism>
<evidence type="ECO:0000313" key="15">
    <source>
        <dbReference type="Proteomes" id="UP000585327"/>
    </source>
</evidence>
<dbReference type="Gene3D" id="3.40.1780.10">
    <property type="entry name" value="QueA-like"/>
    <property type="match status" value="1"/>
</dbReference>
<evidence type="ECO:0000256" key="5">
    <source>
        <dbReference type="ARBA" id="ARBA00022679"/>
    </source>
</evidence>
<evidence type="ECO:0000256" key="13">
    <source>
        <dbReference type="HAMAP-Rule" id="MF_00113"/>
    </source>
</evidence>
<dbReference type="EMBL" id="JACETM010000020">
    <property type="protein sequence ID" value="MBA4724088.1"/>
    <property type="molecule type" value="Genomic_DNA"/>
</dbReference>
<dbReference type="PANTHER" id="PTHR30307">
    <property type="entry name" value="S-ADENOSYLMETHIONINE:TRNA RIBOSYLTRANSFERASE-ISOMERASE"/>
    <property type="match status" value="1"/>
</dbReference>
<evidence type="ECO:0000256" key="6">
    <source>
        <dbReference type="ARBA" id="ARBA00022691"/>
    </source>
</evidence>
<evidence type="ECO:0000256" key="3">
    <source>
        <dbReference type="ARBA" id="ARBA00011245"/>
    </source>
</evidence>
<dbReference type="GO" id="GO:0051075">
    <property type="term" value="F:S-adenosylmethionine:tRNA ribosyltransferase-isomerase activity"/>
    <property type="evidence" value="ECO:0007669"/>
    <property type="project" value="UniProtKB-EC"/>
</dbReference>
<keyword evidence="7 13" id="KW-0671">Queuosine biosynthesis</keyword>
<evidence type="ECO:0000256" key="8">
    <source>
        <dbReference type="ARBA" id="ARBA00052751"/>
    </source>
</evidence>
<evidence type="ECO:0000256" key="2">
    <source>
        <dbReference type="ARBA" id="ARBA00004691"/>
    </source>
</evidence>
<proteinExistence type="inferred from homology"/>
<sequence>MKTIDFDYHLPEELIANYPLEERSSSKLLVYSKNISHKYFTDILSYFESGDLLVINNTSVIPARLHGSKESGGAIEVMLERIMENNQALVQIKSGRSPKVDSVLNIGSHQISVLGRKDNFFIIQFNDEPLKIFNDIGHVPLPPYIKREDEELDHNRYATVYEDKQLQDSVAAPTAGLHFDEELLSKIRNKGVTIAKVNLSVGAGTFQPVKVENIADHDIHSEFMEVKPEVVDLVTATKKSGKKVFAVGTTATRALETAFNDMSQKGFSGYTNLYITPGYKFKAVDCLITNFHMPQSSLLMLVAAFIGYENMKEIYKMAVEERYRFLSYGDSMLLQKHEV</sequence>
<keyword evidence="4 13" id="KW-0963">Cytoplasm</keyword>
<reference evidence="14 15" key="1">
    <citation type="submission" date="2020-06" db="EMBL/GenBank/DDBJ databases">
        <title>Dysbiosis in marine aquaculture revealed through microbiome analysis: reverse ecology for environmental sustainability.</title>
        <authorList>
            <person name="Haro-Moreno J.M."/>
            <person name="Coutinho F.H."/>
            <person name="Zaragoza-Solas A."/>
            <person name="Picazo A."/>
            <person name="Almagro-Moreno S."/>
            <person name="Lopez-Perez M."/>
        </authorList>
    </citation>
    <scope>NUCLEOTIDE SEQUENCE [LARGE SCALE GENOMIC DNA]</scope>
    <source>
        <strain evidence="14">MCMED-G42</strain>
    </source>
</reference>
<dbReference type="InterPro" id="IPR003699">
    <property type="entry name" value="QueA"/>
</dbReference>
<dbReference type="GO" id="GO:0008616">
    <property type="term" value="P:tRNA queuosine(34) biosynthetic process"/>
    <property type="evidence" value="ECO:0007669"/>
    <property type="project" value="UniProtKB-UniRule"/>
</dbReference>